<evidence type="ECO:0000313" key="5">
    <source>
        <dbReference type="EMBL" id="WZN41937.1"/>
    </source>
</evidence>
<dbReference type="InterPro" id="IPR012338">
    <property type="entry name" value="Beta-lactam/transpept-like"/>
</dbReference>
<sequence>MNAHTHKRRRMPIFRTGCLLAGLFAGTAVQAQQTDSIVARLTRLTADFGAQEPGGTLIVSREGKEIFRKSFGVANLEQPMPVTDTTLFEAASVSKQFTATALLLLVRQGKLSLDDDARKYFPELPDYGATITIRQLLTHTSGLKDWRNVTYLTPWPTGYRLMDQAFALDMIFRQANLNYAPGERLSYTNAGYDLAATLVEKLTGIPFAKFVQDSLLTPAGMHRSYFRKHFRYVAPGKATGYFRDGKTWKAGTVLDENYGAAGLITTAEDLHKWLRYIHHHFKPEDAFTKMRLERYVLNNGDTCDYANGGVYVKTIAGIRQISHSGFLGAFRALTTYYPAGDFAVAYTSNNQEISTVELNNNIFEILFDRKVVKPLPYSDKDTIRLQPATLAGKTGSYMNETDSSDVLQFFTGQTGLLQYRAPLKALPGNKFLLEKTLYQFSGTGESVTLTRGGEPVTYRKIPIYTVSPELLKVIAGAYHSEDCNVTISLEQHPRGLIMHRAPSDSVILEPVFNSGKQIGYKGFDHGLRVIYDFHMDNQQVARLSVHLPRANRIYFSKTVSKNQSPRQLAGFRQR</sequence>
<dbReference type="PANTHER" id="PTHR46825:SF11">
    <property type="entry name" value="PENICILLIN-BINDING PROTEIN 4"/>
    <property type="match status" value="1"/>
</dbReference>
<keyword evidence="6" id="KW-1185">Reference proteome</keyword>
<comment type="subcellular location">
    <subcellularLocation>
        <location evidence="1">Membrane</location>
    </subcellularLocation>
</comment>
<dbReference type="Proteomes" id="UP001485459">
    <property type="component" value="Chromosome"/>
</dbReference>
<accession>A0ABZ2YRE6</accession>
<dbReference type="PANTHER" id="PTHR46825">
    <property type="entry name" value="D-ALANYL-D-ALANINE-CARBOXYPEPTIDASE/ENDOPEPTIDASE AMPH"/>
    <property type="match status" value="1"/>
</dbReference>
<name>A0ABZ2YRE6_9BACT</name>
<reference evidence="6" key="1">
    <citation type="submission" date="2024-03" db="EMBL/GenBank/DDBJ databases">
        <title>Chitinophaga horti sp. nov., isolated from garden soil.</title>
        <authorList>
            <person name="Lee D.S."/>
            <person name="Han D.M."/>
            <person name="Baek J.H."/>
            <person name="Choi D.G."/>
            <person name="Jeon J.H."/>
            <person name="Jeon C.O."/>
        </authorList>
    </citation>
    <scope>NUCLEOTIDE SEQUENCE [LARGE SCALE GENOMIC DNA]</scope>
    <source>
        <strain evidence="6">GPA1</strain>
    </source>
</reference>
<evidence type="ECO:0000259" key="4">
    <source>
        <dbReference type="Pfam" id="PF00144"/>
    </source>
</evidence>
<proteinExistence type="predicted"/>
<feature type="signal peptide" evidence="3">
    <location>
        <begin position="1"/>
        <end position="31"/>
    </location>
</feature>
<dbReference type="Pfam" id="PF00144">
    <property type="entry name" value="Beta-lactamase"/>
    <property type="match status" value="1"/>
</dbReference>
<organism evidence="5 6">
    <name type="scientific">Chitinophaga pollutisoli</name>
    <dbReference type="NCBI Taxonomy" id="3133966"/>
    <lineage>
        <taxon>Bacteria</taxon>
        <taxon>Pseudomonadati</taxon>
        <taxon>Bacteroidota</taxon>
        <taxon>Chitinophagia</taxon>
        <taxon>Chitinophagales</taxon>
        <taxon>Chitinophagaceae</taxon>
        <taxon>Chitinophaga</taxon>
    </lineage>
</organism>
<keyword evidence="3" id="KW-0732">Signal</keyword>
<dbReference type="InterPro" id="IPR050491">
    <property type="entry name" value="AmpC-like"/>
</dbReference>
<dbReference type="SUPFAM" id="SSF56601">
    <property type="entry name" value="beta-lactamase/transpeptidase-like"/>
    <property type="match status" value="1"/>
</dbReference>
<evidence type="ECO:0000313" key="6">
    <source>
        <dbReference type="Proteomes" id="UP001485459"/>
    </source>
</evidence>
<dbReference type="EMBL" id="CP149822">
    <property type="protein sequence ID" value="WZN41937.1"/>
    <property type="molecule type" value="Genomic_DNA"/>
</dbReference>
<protein>
    <submittedName>
        <fullName evidence="5">Serine hydrolase domain-containing protein</fullName>
        <ecNumber evidence="5">3.1.1.103</ecNumber>
    </submittedName>
</protein>
<feature type="domain" description="Beta-lactamase-related" evidence="4">
    <location>
        <begin position="43"/>
        <end position="352"/>
    </location>
</feature>
<dbReference type="InterPro" id="IPR001466">
    <property type="entry name" value="Beta-lactam-related"/>
</dbReference>
<evidence type="ECO:0000256" key="1">
    <source>
        <dbReference type="ARBA" id="ARBA00004370"/>
    </source>
</evidence>
<dbReference type="EC" id="3.1.1.103" evidence="5"/>
<evidence type="ECO:0000256" key="3">
    <source>
        <dbReference type="SAM" id="SignalP"/>
    </source>
</evidence>
<dbReference type="Gene3D" id="3.40.710.10">
    <property type="entry name" value="DD-peptidase/beta-lactamase superfamily"/>
    <property type="match status" value="1"/>
</dbReference>
<evidence type="ECO:0000256" key="2">
    <source>
        <dbReference type="ARBA" id="ARBA00023136"/>
    </source>
</evidence>
<dbReference type="GO" id="GO:0016787">
    <property type="term" value="F:hydrolase activity"/>
    <property type="evidence" value="ECO:0007669"/>
    <property type="project" value="UniProtKB-KW"/>
</dbReference>
<keyword evidence="2" id="KW-0472">Membrane</keyword>
<keyword evidence="5" id="KW-0378">Hydrolase</keyword>
<dbReference type="RefSeq" id="WP_341836780.1">
    <property type="nucleotide sequence ID" value="NZ_CP149822.1"/>
</dbReference>
<gene>
    <name evidence="5" type="ORF">WJU16_02665</name>
</gene>
<feature type="chain" id="PRO_5046606808" evidence="3">
    <location>
        <begin position="32"/>
        <end position="574"/>
    </location>
</feature>